<dbReference type="GO" id="GO:0009117">
    <property type="term" value="P:nucleotide metabolic process"/>
    <property type="evidence" value="ECO:0007669"/>
    <property type="project" value="UniProtKB-KW"/>
</dbReference>
<keyword evidence="8" id="KW-1185">Reference proteome</keyword>
<accession>A0A9X7W1X5</accession>
<comment type="catalytic activity">
    <reaction evidence="6">
        <text>dTTP + H2O = dTMP + diphosphate + H(+)</text>
        <dbReference type="Rhea" id="RHEA:28534"/>
        <dbReference type="ChEBI" id="CHEBI:15377"/>
        <dbReference type="ChEBI" id="CHEBI:15378"/>
        <dbReference type="ChEBI" id="CHEBI:33019"/>
        <dbReference type="ChEBI" id="CHEBI:37568"/>
        <dbReference type="ChEBI" id="CHEBI:63528"/>
        <dbReference type="EC" id="3.6.1.9"/>
    </reaction>
</comment>
<dbReference type="GO" id="GO:0047429">
    <property type="term" value="F:nucleoside triphosphate diphosphatase activity"/>
    <property type="evidence" value="ECO:0007669"/>
    <property type="project" value="UniProtKB-EC"/>
</dbReference>
<dbReference type="Pfam" id="PF02545">
    <property type="entry name" value="Maf"/>
    <property type="match status" value="1"/>
</dbReference>
<dbReference type="FunFam" id="3.90.950.10:FF:000005">
    <property type="entry name" value="7-methyl-GTP pyrophosphatase"/>
    <property type="match status" value="1"/>
</dbReference>
<dbReference type="PANTHER" id="PTHR43213:SF5">
    <property type="entry name" value="BIFUNCTIONAL DTTP_UTP PYROPHOSPHATASE_METHYLTRANSFERASE PROTEIN-RELATED"/>
    <property type="match status" value="1"/>
</dbReference>
<protein>
    <recommendedName>
        <fullName evidence="6">dTTP/UTP pyrophosphatase</fullName>
        <shortName evidence="6">dTTPase/UTPase</shortName>
        <ecNumber evidence="6">3.6.1.9</ecNumber>
    </recommendedName>
    <alternativeName>
        <fullName evidence="6">Nucleoside triphosphate pyrophosphatase</fullName>
    </alternativeName>
    <alternativeName>
        <fullName evidence="6">Nucleotide pyrophosphatase</fullName>
        <shortName evidence="6">Nucleotide PPase</shortName>
    </alternativeName>
</protein>
<dbReference type="PANTHER" id="PTHR43213">
    <property type="entry name" value="BIFUNCTIONAL DTTP/UTP PYROPHOSPHATASE/METHYLTRANSFERASE PROTEIN-RELATED"/>
    <property type="match status" value="1"/>
</dbReference>
<dbReference type="InterPro" id="IPR003697">
    <property type="entry name" value="Maf-like"/>
</dbReference>
<dbReference type="Proteomes" id="UP000663505">
    <property type="component" value="Chromosome"/>
</dbReference>
<dbReference type="EMBL" id="CP071182">
    <property type="protein sequence ID" value="QSO48982.1"/>
    <property type="molecule type" value="Genomic_DNA"/>
</dbReference>
<comment type="similarity">
    <text evidence="6">Belongs to the Maf family. YhdE subfamily.</text>
</comment>
<name>A0A9X7W1X5_9BACL</name>
<evidence type="ECO:0000313" key="8">
    <source>
        <dbReference type="Proteomes" id="UP000663505"/>
    </source>
</evidence>
<evidence type="ECO:0000256" key="5">
    <source>
        <dbReference type="ARBA" id="ARBA00023080"/>
    </source>
</evidence>
<dbReference type="RefSeq" id="WP_206658297.1">
    <property type="nucleotide sequence ID" value="NZ_CP071182.1"/>
</dbReference>
<dbReference type="AlphaFoldDB" id="A0A9X7W1X5"/>
<feature type="site" description="Important for substrate specificity" evidence="6">
    <location>
        <position position="20"/>
    </location>
</feature>
<dbReference type="Gene3D" id="3.90.950.10">
    <property type="match status" value="1"/>
</dbReference>
<dbReference type="CDD" id="cd00555">
    <property type="entry name" value="Maf"/>
    <property type="match status" value="1"/>
</dbReference>
<organism evidence="7 8">
    <name type="scientific">Alicyclobacillus mengziensis</name>
    <dbReference type="NCBI Taxonomy" id="2931921"/>
    <lineage>
        <taxon>Bacteria</taxon>
        <taxon>Bacillati</taxon>
        <taxon>Bacillota</taxon>
        <taxon>Bacilli</taxon>
        <taxon>Bacillales</taxon>
        <taxon>Alicyclobacillaceae</taxon>
        <taxon>Alicyclobacillus</taxon>
    </lineage>
</organism>
<evidence type="ECO:0000256" key="3">
    <source>
        <dbReference type="ARBA" id="ARBA00022490"/>
    </source>
</evidence>
<evidence type="ECO:0000256" key="4">
    <source>
        <dbReference type="ARBA" id="ARBA00022801"/>
    </source>
</evidence>
<dbReference type="GO" id="GO:0005737">
    <property type="term" value="C:cytoplasm"/>
    <property type="evidence" value="ECO:0007669"/>
    <property type="project" value="UniProtKB-SubCell"/>
</dbReference>
<evidence type="ECO:0000256" key="1">
    <source>
        <dbReference type="ARBA" id="ARBA00001968"/>
    </source>
</evidence>
<comment type="catalytic activity">
    <reaction evidence="6">
        <text>UTP + H2O = UMP + diphosphate + H(+)</text>
        <dbReference type="Rhea" id="RHEA:29395"/>
        <dbReference type="ChEBI" id="CHEBI:15377"/>
        <dbReference type="ChEBI" id="CHEBI:15378"/>
        <dbReference type="ChEBI" id="CHEBI:33019"/>
        <dbReference type="ChEBI" id="CHEBI:46398"/>
        <dbReference type="ChEBI" id="CHEBI:57865"/>
        <dbReference type="EC" id="3.6.1.9"/>
    </reaction>
</comment>
<feature type="site" description="Important for substrate specificity" evidence="6">
    <location>
        <position position="184"/>
    </location>
</feature>
<dbReference type="InterPro" id="IPR029001">
    <property type="entry name" value="ITPase-like_fam"/>
</dbReference>
<proteinExistence type="inferred from homology"/>
<evidence type="ECO:0000313" key="7">
    <source>
        <dbReference type="EMBL" id="QSO48982.1"/>
    </source>
</evidence>
<keyword evidence="3 6" id="KW-0963">Cytoplasm</keyword>
<evidence type="ECO:0000256" key="2">
    <source>
        <dbReference type="ARBA" id="ARBA00004496"/>
    </source>
</evidence>
<comment type="subcellular location">
    <subcellularLocation>
        <location evidence="2 6">Cytoplasm</location>
    </subcellularLocation>
</comment>
<dbReference type="SUPFAM" id="SSF52972">
    <property type="entry name" value="ITPase-like"/>
    <property type="match status" value="1"/>
</dbReference>
<reference evidence="7 8" key="1">
    <citation type="submission" date="2021-02" db="EMBL/GenBank/DDBJ databases">
        <title>Alicyclobacillus curvatus sp. nov. and Alicyclobacillus mengziensis sp. nov., two acidophilic bacteria isolated from acid mine drainage.</title>
        <authorList>
            <person name="Huang Y."/>
        </authorList>
    </citation>
    <scope>NUCLEOTIDE SEQUENCE [LARGE SCALE GENOMIC DNA]</scope>
    <source>
        <strain evidence="7 8">S30H14</strain>
    </source>
</reference>
<feature type="active site" description="Proton acceptor" evidence="6">
    <location>
        <position position="99"/>
    </location>
</feature>
<dbReference type="NCBIfam" id="TIGR00172">
    <property type="entry name" value="maf"/>
    <property type="match status" value="1"/>
</dbReference>
<sequence length="232" mass="25563">MQSIGDDKQPRLVLASSSPRRRELLHTLGVEFDIEVSSVDESFEPSLHPSEVVRQLAERKAKTVANRLQARQLDHLKGTTAPSLFSGRHKQKTLVLAADTIVVLDGTILGKPCDRGHAIEMLSKLQGKTHEVFTGVCLYQLPSGAMESGTERTLVTMGQLDRTEIEDYVDSGHPMDKAGSYGIQGTGAVLVERVEGDYYTVVGLPVRRVALMLKKHGFVLFDRPSRITEEPT</sequence>
<comment type="caution">
    <text evidence="6">Lacks conserved residue(s) required for the propagation of feature annotation.</text>
</comment>
<dbReference type="EC" id="3.6.1.9" evidence="6"/>
<evidence type="ECO:0000256" key="6">
    <source>
        <dbReference type="HAMAP-Rule" id="MF_00528"/>
    </source>
</evidence>
<feature type="site" description="Important for substrate specificity" evidence="6">
    <location>
        <position position="100"/>
    </location>
</feature>
<comment type="cofactor">
    <cofactor evidence="1 6">
        <name>a divalent metal cation</name>
        <dbReference type="ChEBI" id="CHEBI:60240"/>
    </cofactor>
</comment>
<gene>
    <name evidence="7" type="primary">maf</name>
    <name evidence="7" type="ORF">JZ786_08650</name>
</gene>
<keyword evidence="5 6" id="KW-0546">Nucleotide metabolism</keyword>
<comment type="function">
    <text evidence="6">Nucleoside triphosphate pyrophosphatase that hydrolyzes dTTP and UTP. May have a dual role in cell division arrest and in preventing the incorporation of modified nucleotides into cellular nucleic acids.</text>
</comment>
<keyword evidence="4 6" id="KW-0378">Hydrolase</keyword>
<dbReference type="PIRSF" id="PIRSF006305">
    <property type="entry name" value="Maf"/>
    <property type="match status" value="1"/>
</dbReference>
<dbReference type="KEGG" id="afx:JZ786_08650"/>
<dbReference type="HAMAP" id="MF_00528">
    <property type="entry name" value="Maf"/>
    <property type="match status" value="1"/>
</dbReference>